<dbReference type="InterPro" id="IPR008189">
    <property type="entry name" value="rRNA_ssu_MeTfrase_I"/>
</dbReference>
<comment type="subcellular location">
    <subcellularLocation>
        <location evidence="6">Cytoplasm</location>
    </subcellularLocation>
</comment>
<evidence type="ECO:0000256" key="6">
    <source>
        <dbReference type="HAMAP-Rule" id="MF_01877"/>
    </source>
</evidence>
<evidence type="ECO:0000256" key="1">
    <source>
        <dbReference type="ARBA" id="ARBA00022490"/>
    </source>
</evidence>
<keyword evidence="3 6" id="KW-0489">Methyltransferase</keyword>
<evidence type="ECO:0000256" key="5">
    <source>
        <dbReference type="ARBA" id="ARBA00022691"/>
    </source>
</evidence>
<keyword evidence="1 6" id="KW-0963">Cytoplasm</keyword>
<dbReference type="STRING" id="167542.P9515_13651"/>
<evidence type="ECO:0000313" key="9">
    <source>
        <dbReference type="Proteomes" id="UP000001589"/>
    </source>
</evidence>
<dbReference type="InterPro" id="IPR014777">
    <property type="entry name" value="4pyrrole_Mease_sub1"/>
</dbReference>
<evidence type="ECO:0000256" key="2">
    <source>
        <dbReference type="ARBA" id="ARBA00022552"/>
    </source>
</evidence>
<proteinExistence type="inferred from homology"/>
<dbReference type="PIRSF" id="PIRSF005917">
    <property type="entry name" value="MTase_YraL"/>
    <property type="match status" value="1"/>
</dbReference>
<dbReference type="OrthoDB" id="9809084at2"/>
<dbReference type="GO" id="GO:0070677">
    <property type="term" value="F:rRNA (cytosine-2'-O-)-methyltransferase activity"/>
    <property type="evidence" value="ECO:0007669"/>
    <property type="project" value="UniProtKB-UniRule"/>
</dbReference>
<feature type="domain" description="Tetrapyrrole methylase" evidence="7">
    <location>
        <begin position="19"/>
        <end position="211"/>
    </location>
</feature>
<dbReference type="Gene3D" id="3.40.1010.10">
    <property type="entry name" value="Cobalt-precorrin-4 Transmethylase, Domain 1"/>
    <property type="match status" value="1"/>
</dbReference>
<dbReference type="KEGG" id="pmc:P9515_13651"/>
<dbReference type="HOGENOM" id="CLU_044779_4_0_3"/>
<dbReference type="FunFam" id="3.30.950.10:FF:000002">
    <property type="entry name" value="Ribosomal RNA small subunit methyltransferase I"/>
    <property type="match status" value="1"/>
</dbReference>
<name>A2BXR1_PROM5</name>
<organism evidence="8 9">
    <name type="scientific">Prochlorococcus marinus (strain MIT 9515)</name>
    <dbReference type="NCBI Taxonomy" id="167542"/>
    <lineage>
        <taxon>Bacteria</taxon>
        <taxon>Bacillati</taxon>
        <taxon>Cyanobacteriota</taxon>
        <taxon>Cyanophyceae</taxon>
        <taxon>Synechococcales</taxon>
        <taxon>Prochlorococcaceae</taxon>
        <taxon>Prochlorococcus</taxon>
    </lineage>
</organism>
<dbReference type="NCBIfam" id="TIGR00096">
    <property type="entry name" value="16S rRNA (cytidine(1402)-2'-O)-methyltransferase"/>
    <property type="match status" value="1"/>
</dbReference>
<dbReference type="SUPFAM" id="SSF53790">
    <property type="entry name" value="Tetrapyrrole methylase"/>
    <property type="match status" value="1"/>
</dbReference>
<reference evidence="8 9" key="1">
    <citation type="journal article" date="2007" name="PLoS Genet.">
        <title>Patterns and implications of gene gain and loss in the evolution of Prochlorococcus.</title>
        <authorList>
            <person name="Kettler G.C."/>
            <person name="Martiny A.C."/>
            <person name="Huang K."/>
            <person name="Zucker J."/>
            <person name="Coleman M.L."/>
            <person name="Rodrigue S."/>
            <person name="Chen F."/>
            <person name="Lapidus A."/>
            <person name="Ferriera S."/>
            <person name="Johnson J."/>
            <person name="Steglich C."/>
            <person name="Church G.M."/>
            <person name="Richardson P."/>
            <person name="Chisholm S.W."/>
        </authorList>
    </citation>
    <scope>NUCLEOTIDE SEQUENCE [LARGE SCALE GENOMIC DNA]</scope>
    <source>
        <strain evidence="8 9">MIT 9515</strain>
    </source>
</reference>
<dbReference type="eggNOG" id="COG0313">
    <property type="taxonomic scope" value="Bacteria"/>
</dbReference>
<dbReference type="InterPro" id="IPR014776">
    <property type="entry name" value="4pyrrole_Mease_sub2"/>
</dbReference>
<comment type="function">
    <text evidence="6">Catalyzes the 2'-O-methylation of the ribose of cytidine 1402 (C1402) in 16S rRNA.</text>
</comment>
<dbReference type="FunFam" id="3.40.1010.10:FF:000007">
    <property type="entry name" value="Ribosomal RNA small subunit methyltransferase I"/>
    <property type="match status" value="1"/>
</dbReference>
<evidence type="ECO:0000256" key="3">
    <source>
        <dbReference type="ARBA" id="ARBA00022603"/>
    </source>
</evidence>
<dbReference type="Gene3D" id="3.30.950.10">
    <property type="entry name" value="Methyltransferase, Cobalt-precorrin-4 Transmethylase, Domain 2"/>
    <property type="match status" value="1"/>
</dbReference>
<dbReference type="PANTHER" id="PTHR46111">
    <property type="entry name" value="RIBOSOMAL RNA SMALL SUBUNIT METHYLTRANSFERASE I"/>
    <property type="match status" value="1"/>
</dbReference>
<keyword evidence="2 6" id="KW-0698">rRNA processing</keyword>
<comment type="similarity">
    <text evidence="6">Belongs to the methyltransferase superfamily. RsmI family.</text>
</comment>
<dbReference type="HAMAP" id="MF_01877">
    <property type="entry name" value="16SrRNA_methyltr_I"/>
    <property type="match status" value="1"/>
</dbReference>
<keyword evidence="4 6" id="KW-0808">Transferase</keyword>
<dbReference type="GO" id="GO:0005737">
    <property type="term" value="C:cytoplasm"/>
    <property type="evidence" value="ECO:0007669"/>
    <property type="project" value="UniProtKB-SubCell"/>
</dbReference>
<dbReference type="EMBL" id="CP000552">
    <property type="protein sequence ID" value="ABM72572.1"/>
    <property type="molecule type" value="Genomic_DNA"/>
</dbReference>
<gene>
    <name evidence="6" type="primary">rsmI</name>
    <name evidence="8" type="ordered locus">P9515_13651</name>
</gene>
<comment type="catalytic activity">
    <reaction evidence="6">
        <text>cytidine(1402) in 16S rRNA + S-adenosyl-L-methionine = 2'-O-methylcytidine(1402) in 16S rRNA + S-adenosyl-L-homocysteine + H(+)</text>
        <dbReference type="Rhea" id="RHEA:42924"/>
        <dbReference type="Rhea" id="RHEA-COMP:10285"/>
        <dbReference type="Rhea" id="RHEA-COMP:10286"/>
        <dbReference type="ChEBI" id="CHEBI:15378"/>
        <dbReference type="ChEBI" id="CHEBI:57856"/>
        <dbReference type="ChEBI" id="CHEBI:59789"/>
        <dbReference type="ChEBI" id="CHEBI:74495"/>
        <dbReference type="ChEBI" id="CHEBI:82748"/>
        <dbReference type="EC" id="2.1.1.198"/>
    </reaction>
</comment>
<dbReference type="InterPro" id="IPR000878">
    <property type="entry name" value="4pyrrol_Mease"/>
</dbReference>
<dbReference type="Pfam" id="PF00590">
    <property type="entry name" value="TP_methylase"/>
    <property type="match status" value="1"/>
</dbReference>
<dbReference type="PANTHER" id="PTHR46111:SF1">
    <property type="entry name" value="RIBOSOMAL RNA SMALL SUBUNIT METHYLTRANSFERASE I"/>
    <property type="match status" value="1"/>
</dbReference>
<dbReference type="PROSITE" id="PS01296">
    <property type="entry name" value="RSMI"/>
    <property type="match status" value="1"/>
</dbReference>
<dbReference type="AlphaFoldDB" id="A2BXR1"/>
<dbReference type="InterPro" id="IPR018063">
    <property type="entry name" value="SAM_MeTrfase_RsmI_CS"/>
</dbReference>
<dbReference type="Proteomes" id="UP000001589">
    <property type="component" value="Chromosome"/>
</dbReference>
<evidence type="ECO:0000256" key="4">
    <source>
        <dbReference type="ARBA" id="ARBA00022679"/>
    </source>
</evidence>
<evidence type="ECO:0000313" key="8">
    <source>
        <dbReference type="EMBL" id="ABM72572.1"/>
    </source>
</evidence>
<sequence>MNNKFSLSHRNQEPENGVLYLVGTPIGNLNDLSLRAIDILKNVCLIACEDTRQTKKIMSKFGIKNHLISFNKDNSFKKIPSLISDLIAGKSIAVVSDAGMPSICDPGEDLVSKAKSLGIDVVCVPGPCAAIAALVSSGLPSSKFIFEGFLPKKQSDRKKILLEISNNEKTTILFESPKRLNKLLRELKEFCGGEREIQVSRELTKKFEEHIGKNINMVLEFFEGKTIVGEITIVIKGINKTKKLNFDESLIKKELYALIDAGLSLPAASKYLAKKENLTRKIIYNLY</sequence>
<evidence type="ECO:0000259" key="7">
    <source>
        <dbReference type="Pfam" id="PF00590"/>
    </source>
</evidence>
<dbReference type="EC" id="2.1.1.198" evidence="6"/>
<accession>A2BXR1</accession>
<keyword evidence="5 6" id="KW-0949">S-adenosyl-L-methionine</keyword>
<dbReference type="InterPro" id="IPR035996">
    <property type="entry name" value="4pyrrol_Methylase_sf"/>
</dbReference>
<dbReference type="GeneID" id="60200348"/>
<dbReference type="RefSeq" id="WP_011820669.1">
    <property type="nucleotide sequence ID" value="NC_008817.1"/>
</dbReference>
<dbReference type="CDD" id="cd11648">
    <property type="entry name" value="RsmI"/>
    <property type="match status" value="1"/>
</dbReference>
<protein>
    <recommendedName>
        <fullName evidence="6">Ribosomal RNA small subunit methyltransferase I</fullName>
        <ecNumber evidence="6">2.1.1.198</ecNumber>
    </recommendedName>
    <alternativeName>
        <fullName evidence="6">16S rRNA 2'-O-ribose C1402 methyltransferase</fullName>
    </alternativeName>
    <alternativeName>
        <fullName evidence="6">rRNA (cytidine-2'-O-)-methyltransferase RsmI</fullName>
    </alternativeName>
</protein>